<evidence type="ECO:0000313" key="2">
    <source>
        <dbReference type="Proteomes" id="UP000593898"/>
    </source>
</evidence>
<dbReference type="RefSeq" id="YP_010112021.1">
    <property type="nucleotide sequence ID" value="NC_055887.1"/>
</dbReference>
<dbReference type="Proteomes" id="UP000593898">
    <property type="component" value="Segment"/>
</dbReference>
<dbReference type="EMBL" id="MT774394">
    <property type="protein sequence ID" value="QOR59863.1"/>
    <property type="molecule type" value="Genomic_DNA"/>
</dbReference>
<proteinExistence type="predicted"/>
<protein>
    <recommendedName>
        <fullName evidence="3">Stabilization protein</fullName>
    </recommendedName>
</protein>
<evidence type="ECO:0008006" key="3">
    <source>
        <dbReference type="Google" id="ProtNLM"/>
    </source>
</evidence>
<dbReference type="KEGG" id="vg:65130479"/>
<reference evidence="1 2" key="1">
    <citation type="submission" date="2020-07" db="EMBL/GenBank/DDBJ databases">
        <title>Taxonomic proposal: Crassvirales, a new order of highly abundant and diverse bacterial viruses.</title>
        <authorList>
            <person name="Shkoporov A.N."/>
            <person name="Stockdale S.R."/>
            <person name="Guerin E."/>
            <person name="Ross R.P."/>
            <person name="Hill C."/>
        </authorList>
    </citation>
    <scope>NUCLEOTIDE SEQUENCE [LARGE SCALE GENOMIC DNA]</scope>
</reference>
<accession>A0A7M1RZJ2</accession>
<name>A0A7M1RZJ2_9CAUD</name>
<keyword evidence="2" id="KW-1185">Reference proteome</keyword>
<evidence type="ECO:0000313" key="1">
    <source>
        <dbReference type="EMBL" id="QOR59863.1"/>
    </source>
</evidence>
<organism evidence="1 2">
    <name type="scientific">uncultured phage cr271_1</name>
    <dbReference type="NCBI Taxonomy" id="2772078"/>
    <lineage>
        <taxon>Viruses</taxon>
        <taxon>Duplodnaviria</taxon>
        <taxon>Heunggongvirae</taxon>
        <taxon>Uroviricota</taxon>
        <taxon>Caudoviricetes</taxon>
        <taxon>Crassvirales</taxon>
        <taxon>Intestiviridae</taxon>
        <taxon>Obtuvirinae</taxon>
        <taxon>Hacihdavirus</taxon>
        <taxon>Hacihdavirus animalis</taxon>
    </lineage>
</organism>
<dbReference type="GeneID" id="65130479"/>
<sequence>MKVIPKLNLNQNPQNCEEGSLVFAKNMKLDSDGSLTTDFGSEDLQNCTSDDVNFVGHIVGLDNKIYLFSHKYNDNIYEYDEITKKAKRLTTGWNYNGGEIDGCVSTNISGEKILSIAECDPTGAKNIPLKHINLSFCKDTDDESLYTQAPRVPICNLTLNTTYAKTIPNGTYVFFIRYKIRKDCYTNWYLCSCPIFGGTSTKITTLQGGISYINHHTDAAKSFVFDVSFINSNAKNLYKSFQLGFILTHDDSTNARSWKEFNMNTTKIYFDYEGIEEINIDDLLSSTYELYNVRNITNFKNKLYISNYKESNINEDTSDISREIVAEFVHSDPNGTGKINYHNLTFNGNKLSYNNNVGYYDKTESGYSLSRLLASYHFNYECSKLYKGETIEKNKIASFDIKWDADDNPDLCTVYNIFNDSYISGAIFGYTEERLFNEGKIGIIQHYSGNGLWLYDRDTSKPHQWDDLGFTFIYGSTSEKDSDSLIEARNGVFLFNKDTKIFDKEGGSDFNYWVTRNKGFSNEARAFIKKNIKDEIEHKSRLIYCYLELSSGAETYPIDFYSYMNKDTYIGFTNLTNYGIENANSSNLYNSIKSKIKEVIFDAIKNNIVGIDENGTIILKLGSSYIRASTATVIFKAIKFTIDDDDIIDDENHFNKRFYINAKITEWKSICNFNLAESVIKIDDTITDSLIQKPTLMPFSTYDIYAHYIDDYHIITNGTFVNEITTDNAKSNIDTIDLQYIVHSLAGINAATPYKAFFLSIVNVGNQVMECFNYRKKGTNNIVNCLEIDCLLYNINTNITIKDGNGNTITTQAKYYSSGSSHPTLAFGNCGFISWNDSSNHGNKTLYAVIERNTTTDKNPILTKATPYIPLKDASRTKVKNGFYNSYFCLVKKPDFDLASSCYVSGKDVYKADRNITLSLSEFTGYMQIQNSVTYFLRSNFNLNYLSLTKDINDQIFSIGNPSSGIKQVAKVINSATLSFIYELKGMYKDFRNKTFKKHDDDITKINFDNTVRVSNVLSDETFNNSVFKFNSMDYYNVPTDRGIIVKLFAIANNIFVHTKGSLYKFDANQTITANNSDISLTESEPFEHGITQVCDSQYGYAGLDTKQSGCITFDSYVFYDKQSNHIFAYSGNSQLALIDDTIYKLLDYYKPIDCRMIHDEKNTRILINFVLNTNKEITISFNYKRKSFISLHDITLAKAFNSRNICYSYYNGFESLFNEKTINSVNIYGNATKDSYLTDAPDEGTYKDCKFSISIIMFPNEDNQRTSVDSVQYVADLVKQNIIENTAKTKHVMDIARNTRINPVKEFFITTDECKSTSVITNVNDEARPNNLLDYKGFKYNLGFWTSNYFRNKLNVNNVYQYPEQQGIEYNPDGSIKKQRIPNSDNYSLVYGKYFILTFGFINDKPIKFENVLVNNSLY</sequence>